<feature type="domain" description="Ribosomal RNA small subunit methyltransferase E PUA-like" evidence="14">
    <location>
        <begin position="30"/>
        <end position="75"/>
    </location>
</feature>
<evidence type="ECO:0000256" key="4">
    <source>
        <dbReference type="ARBA" id="ARBA00013673"/>
    </source>
</evidence>
<dbReference type="AlphaFoldDB" id="A0A4R3J6Z2"/>
<evidence type="ECO:0000256" key="9">
    <source>
        <dbReference type="ARBA" id="ARBA00022691"/>
    </source>
</evidence>
<dbReference type="EMBL" id="SLZW01000010">
    <property type="protein sequence ID" value="TCS60643.1"/>
    <property type="molecule type" value="Genomic_DNA"/>
</dbReference>
<accession>A0A4R3J6Z2</accession>
<dbReference type="InterPro" id="IPR046886">
    <property type="entry name" value="RsmE_MTase_dom"/>
</dbReference>
<dbReference type="InterPro" id="IPR029026">
    <property type="entry name" value="tRNA_m1G_MTases_N"/>
</dbReference>
<dbReference type="InterPro" id="IPR046887">
    <property type="entry name" value="RsmE_PUA-like"/>
</dbReference>
<feature type="domain" description="Ribosomal RNA small subunit methyltransferase E methyltransferase" evidence="13">
    <location>
        <begin position="85"/>
        <end position="246"/>
    </location>
</feature>
<dbReference type="Gene3D" id="2.40.240.20">
    <property type="entry name" value="Hypothetical PUA domain-like, domain 1"/>
    <property type="match status" value="1"/>
</dbReference>
<evidence type="ECO:0000259" key="13">
    <source>
        <dbReference type="Pfam" id="PF04452"/>
    </source>
</evidence>
<evidence type="ECO:0000256" key="2">
    <source>
        <dbReference type="ARBA" id="ARBA00005528"/>
    </source>
</evidence>
<dbReference type="EC" id="2.1.1.193" evidence="3 12"/>
<evidence type="ECO:0000313" key="15">
    <source>
        <dbReference type="EMBL" id="TCS60643.1"/>
    </source>
</evidence>
<evidence type="ECO:0000259" key="14">
    <source>
        <dbReference type="Pfam" id="PF20260"/>
    </source>
</evidence>
<dbReference type="GO" id="GO:0070042">
    <property type="term" value="F:rRNA (uridine-N3-)-methyltransferase activity"/>
    <property type="evidence" value="ECO:0007669"/>
    <property type="project" value="TreeGrafter"/>
</dbReference>
<reference evidence="15 16" key="1">
    <citation type="submission" date="2019-03" db="EMBL/GenBank/DDBJ databases">
        <title>Genomic Encyclopedia of Type Strains, Phase IV (KMG-IV): sequencing the most valuable type-strain genomes for metagenomic binning, comparative biology and taxonomic classification.</title>
        <authorList>
            <person name="Goeker M."/>
        </authorList>
    </citation>
    <scope>NUCLEOTIDE SEQUENCE [LARGE SCALE GENOMIC DNA]</scope>
    <source>
        <strain evidence="15 16">DSM 101688</strain>
    </source>
</reference>
<gene>
    <name evidence="15" type="ORF">EDD55_110119</name>
</gene>
<dbReference type="GO" id="GO:0070475">
    <property type="term" value="P:rRNA base methylation"/>
    <property type="evidence" value="ECO:0007669"/>
    <property type="project" value="TreeGrafter"/>
</dbReference>
<keyword evidence="7 12" id="KW-0489">Methyltransferase</keyword>
<keyword evidence="8 12" id="KW-0808">Transferase</keyword>
<dbReference type="Pfam" id="PF04452">
    <property type="entry name" value="Methyltrans_RNA"/>
    <property type="match status" value="1"/>
</dbReference>
<comment type="caution">
    <text evidence="15">The sequence shown here is derived from an EMBL/GenBank/DDBJ whole genome shotgun (WGS) entry which is preliminary data.</text>
</comment>
<dbReference type="NCBIfam" id="TIGR00046">
    <property type="entry name" value="RsmE family RNA methyltransferase"/>
    <property type="match status" value="1"/>
</dbReference>
<dbReference type="RefSeq" id="WP_243644854.1">
    <property type="nucleotide sequence ID" value="NZ_CP119676.1"/>
</dbReference>
<comment type="similarity">
    <text evidence="2 12">Belongs to the RNA methyltransferase RsmE family.</text>
</comment>
<dbReference type="SUPFAM" id="SSF75217">
    <property type="entry name" value="alpha/beta knot"/>
    <property type="match status" value="1"/>
</dbReference>
<comment type="function">
    <text evidence="10 12">Specifically methylates the N3 position of the uracil ring of uridine 1498 (m3U1498) in 16S rRNA. Acts on the fully assembled 30S ribosomal subunit.</text>
</comment>
<dbReference type="Pfam" id="PF20260">
    <property type="entry name" value="PUA_4"/>
    <property type="match status" value="1"/>
</dbReference>
<sequence length="268" mass="29175">MLTIMDQTPRPKFRLFVDTALTAGARVALDHEQSHYLKNVMRAGKNAPVALFNGRDGEWLGELAALGKHHGEVAILRQMHGQRREPNVRLIFAPLKKARLDFLVEKSVELGVSRLSPVITRHTDVGRVNVARLRAQAREAAEQCERLTLPTVDAPIALAQLLDQWERLPVGAPPLFAAVERLSAPPIAQALQNVAEVQERAFLIGPEGGFSRDEVALLDKAPFVFPVSLGPRILRAETAALVALACHLMLSSGDACIDDATDNAPSST</sequence>
<proteinExistence type="inferred from homology"/>
<dbReference type="Proteomes" id="UP000295304">
    <property type="component" value="Unassembled WGS sequence"/>
</dbReference>
<dbReference type="GO" id="GO:0005737">
    <property type="term" value="C:cytoplasm"/>
    <property type="evidence" value="ECO:0007669"/>
    <property type="project" value="UniProtKB-SubCell"/>
</dbReference>
<evidence type="ECO:0000256" key="8">
    <source>
        <dbReference type="ARBA" id="ARBA00022679"/>
    </source>
</evidence>
<evidence type="ECO:0000313" key="16">
    <source>
        <dbReference type="Proteomes" id="UP000295304"/>
    </source>
</evidence>
<evidence type="ECO:0000256" key="7">
    <source>
        <dbReference type="ARBA" id="ARBA00022603"/>
    </source>
</evidence>
<protein>
    <recommendedName>
        <fullName evidence="4 12">Ribosomal RNA small subunit methyltransferase E</fullName>
        <ecNumber evidence="3 12">2.1.1.193</ecNumber>
    </recommendedName>
</protein>
<dbReference type="Gene3D" id="3.40.1280.10">
    <property type="match status" value="1"/>
</dbReference>
<keyword evidence="5 12" id="KW-0963">Cytoplasm</keyword>
<evidence type="ECO:0000256" key="3">
    <source>
        <dbReference type="ARBA" id="ARBA00012328"/>
    </source>
</evidence>
<organism evidence="15 16">
    <name type="scientific">Varunaivibrio sulfuroxidans</name>
    <dbReference type="NCBI Taxonomy" id="1773489"/>
    <lineage>
        <taxon>Bacteria</taxon>
        <taxon>Pseudomonadati</taxon>
        <taxon>Pseudomonadota</taxon>
        <taxon>Alphaproteobacteria</taxon>
        <taxon>Rhodospirillales</taxon>
        <taxon>Magnetovibrionaceae</taxon>
        <taxon>Varunaivibrio</taxon>
    </lineage>
</organism>
<name>A0A4R3J6Z2_9PROT</name>
<dbReference type="InterPro" id="IPR015947">
    <property type="entry name" value="PUA-like_sf"/>
</dbReference>
<dbReference type="SUPFAM" id="SSF88697">
    <property type="entry name" value="PUA domain-like"/>
    <property type="match status" value="1"/>
</dbReference>
<dbReference type="NCBIfam" id="NF008696">
    <property type="entry name" value="PRK11713.3-5"/>
    <property type="match status" value="1"/>
</dbReference>
<evidence type="ECO:0000256" key="5">
    <source>
        <dbReference type="ARBA" id="ARBA00022490"/>
    </source>
</evidence>
<dbReference type="InterPro" id="IPR029028">
    <property type="entry name" value="Alpha/beta_knot_MTases"/>
</dbReference>
<keyword evidence="9 12" id="KW-0949">S-adenosyl-L-methionine</keyword>
<dbReference type="InterPro" id="IPR006700">
    <property type="entry name" value="RsmE"/>
</dbReference>
<comment type="catalytic activity">
    <reaction evidence="11 12">
        <text>uridine(1498) in 16S rRNA + S-adenosyl-L-methionine = N(3)-methyluridine(1498) in 16S rRNA + S-adenosyl-L-homocysteine + H(+)</text>
        <dbReference type="Rhea" id="RHEA:42920"/>
        <dbReference type="Rhea" id="RHEA-COMP:10283"/>
        <dbReference type="Rhea" id="RHEA-COMP:10284"/>
        <dbReference type="ChEBI" id="CHEBI:15378"/>
        <dbReference type="ChEBI" id="CHEBI:57856"/>
        <dbReference type="ChEBI" id="CHEBI:59789"/>
        <dbReference type="ChEBI" id="CHEBI:65315"/>
        <dbReference type="ChEBI" id="CHEBI:74502"/>
        <dbReference type="EC" id="2.1.1.193"/>
    </reaction>
</comment>
<dbReference type="PANTHER" id="PTHR30027">
    <property type="entry name" value="RIBOSOMAL RNA SMALL SUBUNIT METHYLTRANSFERASE E"/>
    <property type="match status" value="1"/>
</dbReference>
<evidence type="ECO:0000256" key="6">
    <source>
        <dbReference type="ARBA" id="ARBA00022552"/>
    </source>
</evidence>
<evidence type="ECO:0000256" key="1">
    <source>
        <dbReference type="ARBA" id="ARBA00004496"/>
    </source>
</evidence>
<keyword evidence="6 12" id="KW-0698">rRNA processing</keyword>
<evidence type="ECO:0000256" key="12">
    <source>
        <dbReference type="PIRNR" id="PIRNR015601"/>
    </source>
</evidence>
<dbReference type="PANTHER" id="PTHR30027:SF3">
    <property type="entry name" value="16S RRNA (URACIL(1498)-N(3))-METHYLTRANSFERASE"/>
    <property type="match status" value="1"/>
</dbReference>
<evidence type="ECO:0000256" key="10">
    <source>
        <dbReference type="ARBA" id="ARBA00025699"/>
    </source>
</evidence>
<keyword evidence="16" id="KW-1185">Reference proteome</keyword>
<comment type="subcellular location">
    <subcellularLocation>
        <location evidence="1 12">Cytoplasm</location>
    </subcellularLocation>
</comment>
<dbReference type="PIRSF" id="PIRSF015601">
    <property type="entry name" value="MTase_slr0722"/>
    <property type="match status" value="1"/>
</dbReference>
<dbReference type="CDD" id="cd18084">
    <property type="entry name" value="RsmE-like"/>
    <property type="match status" value="1"/>
</dbReference>
<evidence type="ECO:0000256" key="11">
    <source>
        <dbReference type="ARBA" id="ARBA00047944"/>
    </source>
</evidence>